<evidence type="ECO:0000313" key="2">
    <source>
        <dbReference type="EMBL" id="GMN54423.1"/>
    </source>
</evidence>
<keyword evidence="3" id="KW-1185">Reference proteome</keyword>
<dbReference type="Proteomes" id="UP001187192">
    <property type="component" value="Unassembled WGS sequence"/>
</dbReference>
<gene>
    <name evidence="2" type="ORF">TIFTF001_023559</name>
</gene>
<proteinExistence type="predicted"/>
<organism evidence="2 3">
    <name type="scientific">Ficus carica</name>
    <name type="common">Common fig</name>
    <dbReference type="NCBI Taxonomy" id="3494"/>
    <lineage>
        <taxon>Eukaryota</taxon>
        <taxon>Viridiplantae</taxon>
        <taxon>Streptophyta</taxon>
        <taxon>Embryophyta</taxon>
        <taxon>Tracheophyta</taxon>
        <taxon>Spermatophyta</taxon>
        <taxon>Magnoliopsida</taxon>
        <taxon>eudicotyledons</taxon>
        <taxon>Gunneridae</taxon>
        <taxon>Pentapetalae</taxon>
        <taxon>rosids</taxon>
        <taxon>fabids</taxon>
        <taxon>Rosales</taxon>
        <taxon>Moraceae</taxon>
        <taxon>Ficeae</taxon>
        <taxon>Ficus</taxon>
    </lineage>
</organism>
<dbReference type="EMBL" id="BTGU01000051">
    <property type="protein sequence ID" value="GMN54423.1"/>
    <property type="molecule type" value="Genomic_DNA"/>
</dbReference>
<accession>A0AA88AGE9</accession>
<evidence type="ECO:0000313" key="3">
    <source>
        <dbReference type="Proteomes" id="UP001187192"/>
    </source>
</evidence>
<feature type="region of interest" description="Disordered" evidence="1">
    <location>
        <begin position="70"/>
        <end position="89"/>
    </location>
</feature>
<sequence length="89" mass="9490">MACHRRQQVLPHSGQVAAGGDVTLCSSRWGKSTVDVHSGVFGEAKLSPSTTQPEYVAYLNEVVESSRVAMSSEKGPLIGSSRVTSVRSR</sequence>
<evidence type="ECO:0000256" key="1">
    <source>
        <dbReference type="SAM" id="MobiDB-lite"/>
    </source>
</evidence>
<name>A0AA88AGE9_FICCA</name>
<protein>
    <submittedName>
        <fullName evidence="2">Uncharacterized protein</fullName>
    </submittedName>
</protein>
<comment type="caution">
    <text evidence="2">The sequence shown here is derived from an EMBL/GenBank/DDBJ whole genome shotgun (WGS) entry which is preliminary data.</text>
</comment>
<dbReference type="AlphaFoldDB" id="A0AA88AGE9"/>
<reference evidence="2" key="1">
    <citation type="submission" date="2023-07" db="EMBL/GenBank/DDBJ databases">
        <title>draft genome sequence of fig (Ficus carica).</title>
        <authorList>
            <person name="Takahashi T."/>
            <person name="Nishimura K."/>
        </authorList>
    </citation>
    <scope>NUCLEOTIDE SEQUENCE</scope>
</reference>